<feature type="transmembrane region" description="Helical" evidence="1">
    <location>
        <begin position="20"/>
        <end position="41"/>
    </location>
</feature>
<gene>
    <name evidence="2" type="ORF">SAMN05444169_4093</name>
</gene>
<dbReference type="Proteomes" id="UP000190675">
    <property type="component" value="Chromosome I"/>
</dbReference>
<keyword evidence="1" id="KW-0472">Membrane</keyword>
<sequence length="192" mass="21582">MRWPTWADLRGIGNSNAVRASIIVPVIGYLIILNSTIADYLKLHGIEWVHQPASVWDHLWSLKLYLVYFGLMFLGVGAAIYQWKCPSFVKKYGDWADYVAGVAPHIDSAQVMTLGNVVGQSVSIDDLRFDTTGDLARSLLRRHFKHMSNYYRGWRITTAILFAWGFALLSIPSFMTAVRVAIALVTGERSST</sequence>
<evidence type="ECO:0000313" key="3">
    <source>
        <dbReference type="Proteomes" id="UP000190675"/>
    </source>
</evidence>
<keyword evidence="1" id="KW-1133">Transmembrane helix</keyword>
<evidence type="ECO:0000313" key="2">
    <source>
        <dbReference type="EMBL" id="SHG78056.1"/>
    </source>
</evidence>
<evidence type="ECO:0000256" key="1">
    <source>
        <dbReference type="SAM" id="Phobius"/>
    </source>
</evidence>
<keyword evidence="1" id="KW-0812">Transmembrane</keyword>
<dbReference type="OrthoDB" id="8255275at2"/>
<dbReference type="AlphaFoldDB" id="A0A1M5MLC9"/>
<dbReference type="RefSeq" id="WP_079567501.1">
    <property type="nucleotide sequence ID" value="NZ_LT670818.1"/>
</dbReference>
<feature type="transmembrane region" description="Helical" evidence="1">
    <location>
        <begin position="159"/>
        <end position="185"/>
    </location>
</feature>
<dbReference type="EMBL" id="LT670818">
    <property type="protein sequence ID" value="SHG78056.1"/>
    <property type="molecule type" value="Genomic_DNA"/>
</dbReference>
<feature type="transmembrane region" description="Helical" evidence="1">
    <location>
        <begin position="62"/>
        <end position="83"/>
    </location>
</feature>
<organism evidence="2 3">
    <name type="scientific">Bradyrhizobium erythrophlei</name>
    <dbReference type="NCBI Taxonomy" id="1437360"/>
    <lineage>
        <taxon>Bacteria</taxon>
        <taxon>Pseudomonadati</taxon>
        <taxon>Pseudomonadota</taxon>
        <taxon>Alphaproteobacteria</taxon>
        <taxon>Hyphomicrobiales</taxon>
        <taxon>Nitrobacteraceae</taxon>
        <taxon>Bradyrhizobium</taxon>
    </lineage>
</organism>
<proteinExistence type="predicted"/>
<name>A0A1M5MLC9_9BRAD</name>
<reference evidence="2 3" key="1">
    <citation type="submission" date="2016-11" db="EMBL/GenBank/DDBJ databases">
        <authorList>
            <person name="Jaros S."/>
            <person name="Januszkiewicz K."/>
            <person name="Wedrychowicz H."/>
        </authorList>
    </citation>
    <scope>NUCLEOTIDE SEQUENCE [LARGE SCALE GENOMIC DNA]</scope>
    <source>
        <strain evidence="2 3">GAS242</strain>
    </source>
</reference>
<protein>
    <submittedName>
        <fullName evidence="2">Uncharacterized protein</fullName>
    </submittedName>
</protein>
<accession>A0A1M5MLC9</accession>